<comment type="caution">
    <text evidence="2">The sequence shown here is derived from an EMBL/GenBank/DDBJ whole genome shotgun (WGS) entry which is preliminary data.</text>
</comment>
<keyword evidence="3" id="KW-1185">Reference proteome</keyword>
<accession>A0ABR1E370</accession>
<organism evidence="2 3">
    <name type="scientific">Necator americanus</name>
    <name type="common">Human hookworm</name>
    <dbReference type="NCBI Taxonomy" id="51031"/>
    <lineage>
        <taxon>Eukaryota</taxon>
        <taxon>Metazoa</taxon>
        <taxon>Ecdysozoa</taxon>
        <taxon>Nematoda</taxon>
        <taxon>Chromadorea</taxon>
        <taxon>Rhabditida</taxon>
        <taxon>Rhabditina</taxon>
        <taxon>Rhabditomorpha</taxon>
        <taxon>Strongyloidea</taxon>
        <taxon>Ancylostomatidae</taxon>
        <taxon>Bunostominae</taxon>
        <taxon>Necator</taxon>
    </lineage>
</organism>
<reference evidence="2 3" key="1">
    <citation type="submission" date="2023-08" db="EMBL/GenBank/DDBJ databases">
        <title>A Necator americanus chromosomal reference genome.</title>
        <authorList>
            <person name="Ilik V."/>
            <person name="Petrzelkova K.J."/>
            <person name="Pardy F."/>
            <person name="Fuh T."/>
            <person name="Niatou-Singa F.S."/>
            <person name="Gouil Q."/>
            <person name="Baker L."/>
            <person name="Ritchie M.E."/>
            <person name="Jex A.R."/>
            <person name="Gazzola D."/>
            <person name="Li H."/>
            <person name="Toshio Fujiwara R."/>
            <person name="Zhan B."/>
            <person name="Aroian R.V."/>
            <person name="Pafco B."/>
            <person name="Schwarz E.M."/>
        </authorList>
    </citation>
    <scope>NUCLEOTIDE SEQUENCE [LARGE SCALE GENOMIC DNA]</scope>
    <source>
        <strain evidence="2 3">Aroian</strain>
        <tissue evidence="2">Whole animal</tissue>
    </source>
</reference>
<protein>
    <submittedName>
        <fullName evidence="2">Uncharacterized protein</fullName>
    </submittedName>
</protein>
<evidence type="ECO:0000256" key="1">
    <source>
        <dbReference type="SAM" id="MobiDB-lite"/>
    </source>
</evidence>
<sequence length="135" mass="15802">MVPKFSLWRYKKIRKIAAPSEVEDYLLKAIIEDDSVRTVQEVLATRCPTNILPPFGKIWKSEKLNNKNNLILDRIVRGNGKLIFSDSRRFLQMFAYGIERIRSFFSTVHKKEATETKEAERRKAKRNVKGVTEML</sequence>
<dbReference type="Proteomes" id="UP001303046">
    <property type="component" value="Unassembled WGS sequence"/>
</dbReference>
<feature type="region of interest" description="Disordered" evidence="1">
    <location>
        <begin position="116"/>
        <end position="135"/>
    </location>
</feature>
<dbReference type="EMBL" id="JAVFWL010000005">
    <property type="protein sequence ID" value="KAK6757145.1"/>
    <property type="molecule type" value="Genomic_DNA"/>
</dbReference>
<gene>
    <name evidence="2" type="primary">Necator_chrV.g19936</name>
    <name evidence="2" type="ORF">RB195_015144</name>
</gene>
<name>A0ABR1E370_NECAM</name>
<evidence type="ECO:0000313" key="3">
    <source>
        <dbReference type="Proteomes" id="UP001303046"/>
    </source>
</evidence>
<evidence type="ECO:0000313" key="2">
    <source>
        <dbReference type="EMBL" id="KAK6757145.1"/>
    </source>
</evidence>
<proteinExistence type="predicted"/>